<comment type="caution">
    <text evidence="8">The sequence shown here is derived from an EMBL/GenBank/DDBJ whole genome shotgun (WGS) entry which is preliminary data.</text>
</comment>
<dbReference type="Gene3D" id="3.90.220.20">
    <property type="entry name" value="DNA methylase specificity domains"/>
    <property type="match status" value="1"/>
</dbReference>
<evidence type="ECO:0000259" key="7">
    <source>
        <dbReference type="Pfam" id="PF02384"/>
    </source>
</evidence>
<feature type="domain" description="DNA methylase adenine-specific" evidence="7">
    <location>
        <begin position="143"/>
        <end position="392"/>
    </location>
</feature>
<sequence>MKRNINNIINNFNLQKHISYQIVFSLFILKNLANKEKYSNVGIQYFSDFKSLWNNLINFDNPEERKQYFIYAYLPALQNHNISENFNLLFRNFHIPFIDIDNTNFSNYIDIVDSSTIEETIEFISDVQNDFRWQTIKTLDNKIQENIIRLLDIKKEDKVLDLNVESSNFLSLLTNNSNRNTGFLQSHQSLLIRFLELLLNNNENTNLIFNNPLSQYSDKLDNNFDAIFTIPVFGLRLSRQDYDLDFPIQASISHNLYIQKALNSLKYDGRCLIIVPYGFLNQSSKETENIRKFILDKLVCIVNLGTIFKPSVGIKVSLLLLKNDNHNNQILMSNYQDYKIFPLDKFTLFTEIFVNSKYNLEQFNLNDIEDTLLVNKQDIIDNNFILDFNRYKPLEDFNIKIKHPSELIKDIEMDAKSLLESISNISYKLNNLKIEKTNLQTLKLEDISLSKEIKLGKPLPKDNIESGEIPYVNISDITRCTTDYLDSSEVMISDDFAYRHNLTVVEPNSVLLSVRGTIGKVILTKSKIAISTTLIAIEVDTNKANAYFIYQWLLSKKEYLDANATGMTIPSLSISFLRELKIELPPKEIQDRFEMYQNDLNNIKNDLNLLTQKNQNLSKSIFNQFY</sequence>
<feature type="coiled-coil region" evidence="5">
    <location>
        <begin position="593"/>
        <end position="620"/>
    </location>
</feature>
<dbReference type="Gene3D" id="1.10.287.1120">
    <property type="entry name" value="Bipartite methylase S protein"/>
    <property type="match status" value="1"/>
</dbReference>
<gene>
    <name evidence="8" type="ORF">CJ669_09085</name>
</gene>
<dbReference type="GO" id="GO:0003677">
    <property type="term" value="F:DNA binding"/>
    <property type="evidence" value="ECO:0007669"/>
    <property type="project" value="UniProtKB-KW"/>
</dbReference>
<keyword evidence="4" id="KW-0238">DNA-binding</keyword>
<dbReference type="GO" id="GO:0008170">
    <property type="term" value="F:N-methyltransferase activity"/>
    <property type="evidence" value="ECO:0007669"/>
    <property type="project" value="InterPro"/>
</dbReference>
<reference evidence="8 9" key="1">
    <citation type="submission" date="2017-09" db="EMBL/GenBank/DDBJ databases">
        <title>Reassesment of A. cryaerophilus.</title>
        <authorList>
            <person name="Perez-Cataluna A."/>
            <person name="Collado L."/>
            <person name="Salgado O."/>
            <person name="Lefinanco V."/>
            <person name="Figueras M.J."/>
        </authorList>
    </citation>
    <scope>NUCLEOTIDE SEQUENCE [LARGE SCALE GENOMIC DNA]</scope>
    <source>
        <strain evidence="8 9">LMG 9861</strain>
    </source>
</reference>
<dbReference type="Pfam" id="PF02384">
    <property type="entry name" value="N6_Mtase"/>
    <property type="match status" value="1"/>
</dbReference>
<dbReference type="SUPFAM" id="SSF116734">
    <property type="entry name" value="DNA methylase specificity domain"/>
    <property type="match status" value="1"/>
</dbReference>
<name>A0A2S9SKM4_9BACT</name>
<dbReference type="InterPro" id="IPR052021">
    <property type="entry name" value="Type-I_RS_S_subunit"/>
</dbReference>
<dbReference type="SUPFAM" id="SSF53335">
    <property type="entry name" value="S-adenosyl-L-methionine-dependent methyltransferases"/>
    <property type="match status" value="1"/>
</dbReference>
<comment type="similarity">
    <text evidence="2">Belongs to the type-I restriction system S methylase family.</text>
</comment>
<dbReference type="InterPro" id="IPR044946">
    <property type="entry name" value="Restrct_endonuc_typeI_TRD_sf"/>
</dbReference>
<dbReference type="InterPro" id="IPR003356">
    <property type="entry name" value="DNA_methylase_A-5"/>
</dbReference>
<evidence type="ECO:0008006" key="10">
    <source>
        <dbReference type="Google" id="ProtNLM"/>
    </source>
</evidence>
<dbReference type="GO" id="GO:0009307">
    <property type="term" value="P:DNA restriction-modification system"/>
    <property type="evidence" value="ECO:0007669"/>
    <property type="project" value="UniProtKB-KW"/>
</dbReference>
<dbReference type="InterPro" id="IPR029063">
    <property type="entry name" value="SAM-dependent_MTases_sf"/>
</dbReference>
<evidence type="ECO:0000256" key="1">
    <source>
        <dbReference type="ARBA" id="ARBA00006594"/>
    </source>
</evidence>
<dbReference type="PANTHER" id="PTHR30408">
    <property type="entry name" value="TYPE-1 RESTRICTION ENZYME ECOKI SPECIFICITY PROTEIN"/>
    <property type="match status" value="1"/>
</dbReference>
<evidence type="ECO:0000313" key="9">
    <source>
        <dbReference type="Proteomes" id="UP000239065"/>
    </source>
</evidence>
<evidence type="ECO:0000259" key="6">
    <source>
        <dbReference type="Pfam" id="PF01420"/>
    </source>
</evidence>
<evidence type="ECO:0000256" key="4">
    <source>
        <dbReference type="ARBA" id="ARBA00023125"/>
    </source>
</evidence>
<feature type="domain" description="Type I restriction modification DNA specificity" evidence="6">
    <location>
        <begin position="440"/>
        <end position="608"/>
    </location>
</feature>
<evidence type="ECO:0000256" key="3">
    <source>
        <dbReference type="ARBA" id="ARBA00022747"/>
    </source>
</evidence>
<evidence type="ECO:0000313" key="8">
    <source>
        <dbReference type="EMBL" id="PRM87138.1"/>
    </source>
</evidence>
<keyword evidence="5" id="KW-0175">Coiled coil</keyword>
<dbReference type="RefSeq" id="WP_105909655.1">
    <property type="nucleotide sequence ID" value="NZ_NXGJ01000013.1"/>
</dbReference>
<accession>A0A2S9SKM4</accession>
<dbReference type="InterPro" id="IPR000055">
    <property type="entry name" value="Restrct_endonuc_typeI_TRD"/>
</dbReference>
<evidence type="ECO:0000256" key="5">
    <source>
        <dbReference type="SAM" id="Coils"/>
    </source>
</evidence>
<comment type="similarity">
    <text evidence="1">Belongs to the N(4)/N(6)-methyltransferase family.</text>
</comment>
<evidence type="ECO:0000256" key="2">
    <source>
        <dbReference type="ARBA" id="ARBA00010923"/>
    </source>
</evidence>
<protein>
    <recommendedName>
        <fullName evidence="10">N-6 DNA methylase</fullName>
    </recommendedName>
</protein>
<dbReference type="EMBL" id="NXGJ01000013">
    <property type="protein sequence ID" value="PRM87138.1"/>
    <property type="molecule type" value="Genomic_DNA"/>
</dbReference>
<dbReference type="AlphaFoldDB" id="A0A2S9SKM4"/>
<dbReference type="Gene3D" id="3.40.50.150">
    <property type="entry name" value="Vaccinia Virus protein VP39"/>
    <property type="match status" value="1"/>
</dbReference>
<keyword evidence="3" id="KW-0680">Restriction system</keyword>
<dbReference type="Pfam" id="PF01420">
    <property type="entry name" value="Methylase_S"/>
    <property type="match status" value="1"/>
</dbReference>
<proteinExistence type="inferred from homology"/>
<organism evidence="8 9">
    <name type="scientific">Aliarcobacter cryaerophilus</name>
    <dbReference type="NCBI Taxonomy" id="28198"/>
    <lineage>
        <taxon>Bacteria</taxon>
        <taxon>Pseudomonadati</taxon>
        <taxon>Campylobacterota</taxon>
        <taxon>Epsilonproteobacteria</taxon>
        <taxon>Campylobacterales</taxon>
        <taxon>Arcobacteraceae</taxon>
        <taxon>Aliarcobacter</taxon>
    </lineage>
</organism>
<dbReference type="Proteomes" id="UP000239065">
    <property type="component" value="Unassembled WGS sequence"/>
</dbReference>
<dbReference type="PANTHER" id="PTHR30408:SF12">
    <property type="entry name" value="TYPE I RESTRICTION ENZYME MJAVIII SPECIFICITY SUBUNIT"/>
    <property type="match status" value="1"/>
</dbReference>